<dbReference type="EMBL" id="CP144913">
    <property type="protein sequence ID" value="WXB75921.1"/>
    <property type="molecule type" value="Genomic_DNA"/>
</dbReference>
<organism evidence="1 2">
    <name type="scientific">Janibacter alittae</name>
    <dbReference type="NCBI Taxonomy" id="3115209"/>
    <lineage>
        <taxon>Bacteria</taxon>
        <taxon>Bacillati</taxon>
        <taxon>Actinomycetota</taxon>
        <taxon>Actinomycetes</taxon>
        <taxon>Micrococcales</taxon>
        <taxon>Intrasporangiaceae</taxon>
        <taxon>Janibacter</taxon>
    </lineage>
</organism>
<evidence type="ECO:0000313" key="2">
    <source>
        <dbReference type="Proteomes" id="UP001382727"/>
    </source>
</evidence>
<protein>
    <submittedName>
        <fullName evidence="1">Uncharacterized protein</fullName>
    </submittedName>
</protein>
<sequence>MNTPPIKKIVLWLVTIFLLYAILTSPTDAADMVGTAWGILGNGVENIGRFFDSLISR</sequence>
<reference evidence="1 2" key="1">
    <citation type="submission" date="2024-02" db="EMBL/GenBank/DDBJ databases">
        <title>Janibacter sp. nov., isolated from gut of marine sandworm.</title>
        <authorList>
            <person name="Kim B."/>
            <person name="Jun M.O."/>
            <person name="Shin N.-R."/>
        </authorList>
    </citation>
    <scope>NUCLEOTIDE SEQUENCE [LARGE SCALE GENOMIC DNA]</scope>
    <source>
        <strain evidence="1 2">A1S7</strain>
    </source>
</reference>
<accession>A0ABZ2MFS9</accession>
<dbReference type="RefSeq" id="WP_338748691.1">
    <property type="nucleotide sequence ID" value="NZ_CP144913.1"/>
</dbReference>
<keyword evidence="2" id="KW-1185">Reference proteome</keyword>
<evidence type="ECO:0000313" key="1">
    <source>
        <dbReference type="EMBL" id="WXB75921.1"/>
    </source>
</evidence>
<gene>
    <name evidence="1" type="ORF">V1351_13370</name>
</gene>
<proteinExistence type="predicted"/>
<name>A0ABZ2MFS9_9MICO</name>
<dbReference type="Proteomes" id="UP001382727">
    <property type="component" value="Chromosome"/>
</dbReference>